<dbReference type="PANTHER" id="PTHR30468">
    <property type="entry name" value="ALPHA-KETOGLUTARATE-DEPENDENT SULFONATE DIOXYGENASE"/>
    <property type="match status" value="1"/>
</dbReference>
<protein>
    <recommendedName>
        <fullName evidence="8">TauD/TfdA-like domain-containing protein</fullName>
    </recommendedName>
</protein>
<reference evidence="9 10" key="1">
    <citation type="submission" date="2019-07" db="EMBL/GenBank/DDBJ databases">
        <title>Genome assembly of two rare yeast pathogens: Diutina rugosa and Trichomonascus ciferrii.</title>
        <authorList>
            <person name="Mixao V."/>
            <person name="Saus E."/>
            <person name="Hansen A."/>
            <person name="Lass-Flor C."/>
            <person name="Gabaldon T."/>
        </authorList>
    </citation>
    <scope>NUCLEOTIDE SEQUENCE [LARGE SCALE GENOMIC DNA]</scope>
    <source>
        <strain evidence="9 10">CBS 613</strain>
    </source>
</reference>
<keyword evidence="3" id="KW-0479">Metal-binding</keyword>
<dbReference type="GeneID" id="54780660"/>
<dbReference type="InterPro" id="IPR042098">
    <property type="entry name" value="TauD-like_sf"/>
</dbReference>
<keyword evidence="4" id="KW-0223">Dioxygenase</keyword>
<dbReference type="GO" id="GO:0046872">
    <property type="term" value="F:metal ion binding"/>
    <property type="evidence" value="ECO:0007669"/>
    <property type="project" value="UniProtKB-KW"/>
</dbReference>
<keyword evidence="10" id="KW-1185">Reference proteome</keyword>
<gene>
    <name evidence="9" type="ORF">DIURU_002009</name>
</gene>
<proteinExistence type="inferred from homology"/>
<dbReference type="VEuPathDB" id="FungiDB:DIURU_002009"/>
<dbReference type="PANTHER" id="PTHR30468:SF1">
    <property type="entry name" value="ALPHA-KETOGLUTARATE-DEPENDENT SULFONATE DIOXYGENASE"/>
    <property type="match status" value="1"/>
</dbReference>
<evidence type="ECO:0000313" key="10">
    <source>
        <dbReference type="Proteomes" id="UP000449547"/>
    </source>
</evidence>
<evidence type="ECO:0000256" key="1">
    <source>
        <dbReference type="ARBA" id="ARBA00001954"/>
    </source>
</evidence>
<evidence type="ECO:0000256" key="6">
    <source>
        <dbReference type="ARBA" id="ARBA00023004"/>
    </source>
</evidence>
<evidence type="ECO:0000256" key="5">
    <source>
        <dbReference type="ARBA" id="ARBA00023002"/>
    </source>
</evidence>
<dbReference type="Pfam" id="PF02668">
    <property type="entry name" value="TauD"/>
    <property type="match status" value="1"/>
</dbReference>
<dbReference type="InterPro" id="IPR051323">
    <property type="entry name" value="AtsK-like"/>
</dbReference>
<feature type="region of interest" description="Disordered" evidence="7">
    <location>
        <begin position="379"/>
        <end position="405"/>
    </location>
</feature>
<dbReference type="GO" id="GO:0044273">
    <property type="term" value="P:sulfur compound catabolic process"/>
    <property type="evidence" value="ECO:0007669"/>
    <property type="project" value="TreeGrafter"/>
</dbReference>
<dbReference type="RefSeq" id="XP_034013142.1">
    <property type="nucleotide sequence ID" value="XM_034154614.1"/>
</dbReference>
<evidence type="ECO:0000256" key="4">
    <source>
        <dbReference type="ARBA" id="ARBA00022964"/>
    </source>
</evidence>
<comment type="cofactor">
    <cofactor evidence="1">
        <name>Fe(2+)</name>
        <dbReference type="ChEBI" id="CHEBI:29033"/>
    </cofactor>
</comment>
<accession>A0A642UY60</accession>
<evidence type="ECO:0000259" key="8">
    <source>
        <dbReference type="Pfam" id="PF02668"/>
    </source>
</evidence>
<evidence type="ECO:0000313" key="9">
    <source>
        <dbReference type="EMBL" id="KAA8904057.1"/>
    </source>
</evidence>
<dbReference type="Proteomes" id="UP000449547">
    <property type="component" value="Unassembled WGS sequence"/>
</dbReference>
<keyword evidence="6" id="KW-0408">Iron</keyword>
<organism evidence="9 10">
    <name type="scientific">Diutina rugosa</name>
    <name type="common">Yeast</name>
    <name type="synonym">Candida rugosa</name>
    <dbReference type="NCBI Taxonomy" id="5481"/>
    <lineage>
        <taxon>Eukaryota</taxon>
        <taxon>Fungi</taxon>
        <taxon>Dikarya</taxon>
        <taxon>Ascomycota</taxon>
        <taxon>Saccharomycotina</taxon>
        <taxon>Pichiomycetes</taxon>
        <taxon>Debaryomycetaceae</taxon>
        <taxon>Diutina</taxon>
    </lineage>
</organism>
<dbReference type="GO" id="GO:0000907">
    <property type="term" value="F:sulfonate dioxygenase activity"/>
    <property type="evidence" value="ECO:0007669"/>
    <property type="project" value="TreeGrafter"/>
</dbReference>
<keyword evidence="5" id="KW-0560">Oxidoreductase</keyword>
<feature type="domain" description="TauD/TfdA-like" evidence="8">
    <location>
        <begin position="90"/>
        <end position="368"/>
    </location>
</feature>
<sequence>MSFRPGISDFFEPVNQQNPTSNIGAYYAIKAEEARKHVKYPEYLAPTKAEEIGKYRQFTNPDHKKNDRGHFGDASFKNLFPKGIEEFKHFDLSPDLGTEIDDEKFQISKLDSKGRDDLALFLETRGLAVFRQQDFRDKGPQFAKEFGEHYGPLHVHPVSFSAENYPELFTTFRPAGTAERYEKNFSDTTGSHYWHSDISFEPYPSSFSFFVALEAPPSGGDTVFIDLREAYRRLSPTIQKFFETLTVIHSNVYQNKIAKYSGQPARVSGDLFTKHPLVRVHPVTGEKSLFFSRGFIQRVDGVKKQESDFILNFLVDHVLSNPEFQVRALHRGGDSKAVIAWDNRFLLHTATLDFLRHNTGNRHHFRITVLGERPYNDVIGDGEGNKDDDEIVKEDGTITPPAERE</sequence>
<dbReference type="OrthoDB" id="10257314at2759"/>
<comment type="similarity">
    <text evidence="2">Belongs to the TfdA dioxygenase family.</text>
</comment>
<dbReference type="OMA" id="IHTNYYQ"/>
<name>A0A642UY60_DIURU</name>
<evidence type="ECO:0000256" key="3">
    <source>
        <dbReference type="ARBA" id="ARBA00022723"/>
    </source>
</evidence>
<dbReference type="SUPFAM" id="SSF51197">
    <property type="entry name" value="Clavaminate synthase-like"/>
    <property type="match status" value="1"/>
</dbReference>
<dbReference type="AlphaFoldDB" id="A0A642UY60"/>
<dbReference type="GO" id="GO:0005737">
    <property type="term" value="C:cytoplasm"/>
    <property type="evidence" value="ECO:0007669"/>
    <property type="project" value="TreeGrafter"/>
</dbReference>
<comment type="caution">
    <text evidence="9">The sequence shown here is derived from an EMBL/GenBank/DDBJ whole genome shotgun (WGS) entry which is preliminary data.</text>
</comment>
<evidence type="ECO:0000256" key="2">
    <source>
        <dbReference type="ARBA" id="ARBA00005896"/>
    </source>
</evidence>
<evidence type="ECO:0000256" key="7">
    <source>
        <dbReference type="SAM" id="MobiDB-lite"/>
    </source>
</evidence>
<dbReference type="InterPro" id="IPR003819">
    <property type="entry name" value="TauD/TfdA-like"/>
</dbReference>
<dbReference type="EMBL" id="SWFT01000064">
    <property type="protein sequence ID" value="KAA8904057.1"/>
    <property type="molecule type" value="Genomic_DNA"/>
</dbReference>
<dbReference type="Gene3D" id="3.60.130.10">
    <property type="entry name" value="Clavaminate synthase-like"/>
    <property type="match status" value="1"/>
</dbReference>